<sequence>MGGPNLEVFKFGIYVLFPIGIMYYFGTNLDQRFSVPDFWPTKEQSNKVPRDFHELDGELERLRLRRLEVRRLRLEQEALDAGNFEEVAKLRTQRFPPQVVGEMGRRIRGREG</sequence>
<keyword evidence="4" id="KW-0809">Transit peptide</keyword>
<evidence type="ECO:0000256" key="6">
    <source>
        <dbReference type="ARBA" id="ARBA00023128"/>
    </source>
</evidence>
<evidence type="ECO:0008006" key="12">
    <source>
        <dbReference type="Google" id="ProtNLM"/>
    </source>
</evidence>
<dbReference type="AlphaFoldDB" id="A0A6A6U0S6"/>
<dbReference type="Proteomes" id="UP000799302">
    <property type="component" value="Unassembled WGS sequence"/>
</dbReference>
<evidence type="ECO:0000313" key="10">
    <source>
        <dbReference type="EMBL" id="KAF2664853.1"/>
    </source>
</evidence>
<protein>
    <recommendedName>
        <fullName evidence="12">Mitochondrial cytochrome c oxidase assembly factor</fullName>
    </recommendedName>
</protein>
<keyword evidence="5 9" id="KW-1133">Transmembrane helix</keyword>
<gene>
    <name evidence="10" type="ORF">BT63DRAFT_428817</name>
</gene>
<feature type="transmembrane region" description="Helical" evidence="9">
    <location>
        <begin position="6"/>
        <end position="25"/>
    </location>
</feature>
<dbReference type="InterPro" id="IPR018625">
    <property type="entry name" value="Pet100"/>
</dbReference>
<organism evidence="10 11">
    <name type="scientific">Microthyrium microscopicum</name>
    <dbReference type="NCBI Taxonomy" id="703497"/>
    <lineage>
        <taxon>Eukaryota</taxon>
        <taxon>Fungi</taxon>
        <taxon>Dikarya</taxon>
        <taxon>Ascomycota</taxon>
        <taxon>Pezizomycotina</taxon>
        <taxon>Dothideomycetes</taxon>
        <taxon>Dothideomycetes incertae sedis</taxon>
        <taxon>Microthyriales</taxon>
        <taxon>Microthyriaceae</taxon>
        <taxon>Microthyrium</taxon>
    </lineage>
</organism>
<dbReference type="PANTHER" id="PTHR33968">
    <property type="entry name" value="PROTEIN PET100 HOMOLOG, MITOCHONDRIAL"/>
    <property type="match status" value="1"/>
</dbReference>
<keyword evidence="7 9" id="KW-0472">Membrane</keyword>
<evidence type="ECO:0000256" key="7">
    <source>
        <dbReference type="ARBA" id="ARBA00023136"/>
    </source>
</evidence>
<reference evidence="10" key="1">
    <citation type="journal article" date="2020" name="Stud. Mycol.">
        <title>101 Dothideomycetes genomes: a test case for predicting lifestyles and emergence of pathogens.</title>
        <authorList>
            <person name="Haridas S."/>
            <person name="Albert R."/>
            <person name="Binder M."/>
            <person name="Bloem J."/>
            <person name="Labutti K."/>
            <person name="Salamov A."/>
            <person name="Andreopoulos B."/>
            <person name="Baker S."/>
            <person name="Barry K."/>
            <person name="Bills G."/>
            <person name="Bluhm B."/>
            <person name="Cannon C."/>
            <person name="Castanera R."/>
            <person name="Culley D."/>
            <person name="Daum C."/>
            <person name="Ezra D."/>
            <person name="Gonzalez J."/>
            <person name="Henrissat B."/>
            <person name="Kuo A."/>
            <person name="Liang C."/>
            <person name="Lipzen A."/>
            <person name="Lutzoni F."/>
            <person name="Magnuson J."/>
            <person name="Mondo S."/>
            <person name="Nolan M."/>
            <person name="Ohm R."/>
            <person name="Pangilinan J."/>
            <person name="Park H.-J."/>
            <person name="Ramirez L."/>
            <person name="Alfaro M."/>
            <person name="Sun H."/>
            <person name="Tritt A."/>
            <person name="Yoshinaga Y."/>
            <person name="Zwiers L.-H."/>
            <person name="Turgeon B."/>
            <person name="Goodwin S."/>
            <person name="Spatafora J."/>
            <person name="Crous P."/>
            <person name="Grigoriev I."/>
        </authorList>
    </citation>
    <scope>NUCLEOTIDE SEQUENCE</scope>
    <source>
        <strain evidence="10">CBS 115976</strain>
    </source>
</reference>
<keyword evidence="6" id="KW-0496">Mitochondrion</keyword>
<dbReference type="EMBL" id="MU004241">
    <property type="protein sequence ID" value="KAF2664853.1"/>
    <property type="molecule type" value="Genomic_DNA"/>
</dbReference>
<evidence type="ECO:0000256" key="3">
    <source>
        <dbReference type="ARBA" id="ARBA00022692"/>
    </source>
</evidence>
<dbReference type="GO" id="GO:0033617">
    <property type="term" value="P:mitochondrial respiratory chain complex IV assembly"/>
    <property type="evidence" value="ECO:0007669"/>
    <property type="project" value="InterPro"/>
</dbReference>
<evidence type="ECO:0000313" key="11">
    <source>
        <dbReference type="Proteomes" id="UP000799302"/>
    </source>
</evidence>
<dbReference type="PANTHER" id="PTHR33968:SF1">
    <property type="entry name" value="PROTEIN PET100 HOMOLOG, MITOCHONDRIAL"/>
    <property type="match status" value="1"/>
</dbReference>
<comment type="similarity">
    <text evidence="8">Belongs to the PET100 family.</text>
</comment>
<dbReference type="Pfam" id="PF09803">
    <property type="entry name" value="Pet100"/>
    <property type="match status" value="1"/>
</dbReference>
<accession>A0A6A6U0S6</accession>
<evidence type="ECO:0000256" key="5">
    <source>
        <dbReference type="ARBA" id="ARBA00022989"/>
    </source>
</evidence>
<dbReference type="OrthoDB" id="18175at2759"/>
<dbReference type="GO" id="GO:0051082">
    <property type="term" value="F:unfolded protein binding"/>
    <property type="evidence" value="ECO:0007669"/>
    <property type="project" value="TreeGrafter"/>
</dbReference>
<dbReference type="GO" id="GO:0005743">
    <property type="term" value="C:mitochondrial inner membrane"/>
    <property type="evidence" value="ECO:0007669"/>
    <property type="project" value="TreeGrafter"/>
</dbReference>
<comment type="subcellular location">
    <subcellularLocation>
        <location evidence="1">Membrane</location>
        <topology evidence="1">Single-pass membrane protein</topology>
    </subcellularLocation>
    <subcellularLocation>
        <location evidence="2">Mitochondrion membrane</location>
    </subcellularLocation>
</comment>
<name>A0A6A6U0S6_9PEZI</name>
<evidence type="ECO:0000256" key="8">
    <source>
        <dbReference type="ARBA" id="ARBA00038077"/>
    </source>
</evidence>
<evidence type="ECO:0000256" key="1">
    <source>
        <dbReference type="ARBA" id="ARBA00004167"/>
    </source>
</evidence>
<keyword evidence="3 9" id="KW-0812">Transmembrane</keyword>
<evidence type="ECO:0000256" key="9">
    <source>
        <dbReference type="SAM" id="Phobius"/>
    </source>
</evidence>
<keyword evidence="11" id="KW-1185">Reference proteome</keyword>
<evidence type="ECO:0000256" key="2">
    <source>
        <dbReference type="ARBA" id="ARBA00004325"/>
    </source>
</evidence>
<evidence type="ECO:0000256" key="4">
    <source>
        <dbReference type="ARBA" id="ARBA00022946"/>
    </source>
</evidence>
<proteinExistence type="inferred from homology"/>